<dbReference type="HOGENOM" id="CLU_1899916_0_0_1"/>
<dbReference type="Gramene" id="PGSC0003DMT400097735">
    <property type="protein sequence ID" value="PGSC0003DMT400097735"/>
    <property type="gene ID" value="PGSC0003DMG400047306"/>
</dbReference>
<dbReference type="InParanoid" id="M1E1B2"/>
<reference evidence="2" key="1">
    <citation type="journal article" date="2011" name="Nature">
        <title>Genome sequence and analysis of the tuber crop potato.</title>
        <authorList>
            <consortium name="The Potato Genome Sequencing Consortium"/>
        </authorList>
    </citation>
    <scope>NUCLEOTIDE SEQUENCE [LARGE SCALE GENOMIC DNA]</scope>
    <source>
        <strain evidence="2">cv. DM1-3 516 R44</strain>
    </source>
</reference>
<protein>
    <submittedName>
        <fullName evidence="1">Uncharacterized protein</fullName>
    </submittedName>
</protein>
<dbReference type="Proteomes" id="UP000011115">
    <property type="component" value="Unassembled WGS sequence"/>
</dbReference>
<evidence type="ECO:0000313" key="1">
    <source>
        <dbReference type="EnsemblPlants" id="PGSC0003DMT400097735"/>
    </source>
</evidence>
<sequence>MTPTTAPLTVRRWDHGPSSGSWLLASVYWFKEVTIHEPYHDPCEGPQIMKATLVLHLGLGLLAQVHGCNNGPSSRLRTVKGSGLMPEPGWFLPFLYEPSHGSCGVPRLVKRSVVHHFWVGVNHDMGYGPWS</sequence>
<keyword evidence="2" id="KW-1185">Reference proteome</keyword>
<proteinExistence type="predicted"/>
<reference evidence="1" key="2">
    <citation type="submission" date="2015-06" db="UniProtKB">
        <authorList>
            <consortium name="EnsemblPlants"/>
        </authorList>
    </citation>
    <scope>IDENTIFICATION</scope>
    <source>
        <strain evidence="1">DM1-3 516 R44</strain>
    </source>
</reference>
<dbReference type="PaxDb" id="4113-PGSC0003DMT400097735"/>
<organism evidence="1 2">
    <name type="scientific">Solanum tuberosum</name>
    <name type="common">Potato</name>
    <dbReference type="NCBI Taxonomy" id="4113"/>
    <lineage>
        <taxon>Eukaryota</taxon>
        <taxon>Viridiplantae</taxon>
        <taxon>Streptophyta</taxon>
        <taxon>Embryophyta</taxon>
        <taxon>Tracheophyta</taxon>
        <taxon>Spermatophyta</taxon>
        <taxon>Magnoliopsida</taxon>
        <taxon>eudicotyledons</taxon>
        <taxon>Gunneridae</taxon>
        <taxon>Pentapetalae</taxon>
        <taxon>asterids</taxon>
        <taxon>lamiids</taxon>
        <taxon>Solanales</taxon>
        <taxon>Solanaceae</taxon>
        <taxon>Solanoideae</taxon>
        <taxon>Solaneae</taxon>
        <taxon>Solanum</taxon>
    </lineage>
</organism>
<dbReference type="AlphaFoldDB" id="M1E1B2"/>
<name>M1E1B2_SOLTU</name>
<accession>M1E1B2</accession>
<dbReference type="EnsemblPlants" id="PGSC0003DMT400097735">
    <property type="protein sequence ID" value="PGSC0003DMT400097735"/>
    <property type="gene ID" value="PGSC0003DMG400047306"/>
</dbReference>
<evidence type="ECO:0000313" key="2">
    <source>
        <dbReference type="Proteomes" id="UP000011115"/>
    </source>
</evidence>